<protein>
    <submittedName>
        <fullName evidence="1">Uncharacterized protein</fullName>
    </submittedName>
</protein>
<dbReference type="AlphaFoldDB" id="E3MCD4"/>
<keyword evidence="2" id="KW-1185">Reference proteome</keyword>
<dbReference type="EMBL" id="DS268434">
    <property type="protein sequence ID" value="EFO98187.1"/>
    <property type="molecule type" value="Genomic_DNA"/>
</dbReference>
<evidence type="ECO:0000313" key="2">
    <source>
        <dbReference type="Proteomes" id="UP000008281"/>
    </source>
</evidence>
<dbReference type="Proteomes" id="UP000008281">
    <property type="component" value="Unassembled WGS sequence"/>
</dbReference>
<evidence type="ECO:0000313" key="1">
    <source>
        <dbReference type="EMBL" id="EFO98187.1"/>
    </source>
</evidence>
<gene>
    <name evidence="1" type="ORF">CRE_15345</name>
</gene>
<dbReference type="HOGENOM" id="CLU_2374740_0_0_1"/>
<dbReference type="OrthoDB" id="10496611at2759"/>
<proteinExistence type="predicted"/>
<name>E3MCD4_CAERE</name>
<sequence>MIYNEHMLQLIWIIIFSAILIVFAAIILRCIFLYLLEKNVCNLQTIFSNTRILQTAKEKKICNALDVSLQKTFKVKKMTFPETFLNLTQFTLPQA</sequence>
<accession>E3MCD4</accession>
<reference evidence="1" key="1">
    <citation type="submission" date="2007-07" db="EMBL/GenBank/DDBJ databases">
        <title>PCAP assembly of the Caenorhabditis remanei genome.</title>
        <authorList>
            <consortium name="The Caenorhabditis remanei Sequencing Consortium"/>
            <person name="Wilson R.K."/>
        </authorList>
    </citation>
    <scope>NUCLEOTIDE SEQUENCE [LARGE SCALE GENOMIC DNA]</scope>
    <source>
        <strain evidence="1">PB4641</strain>
    </source>
</reference>
<organism evidence="2">
    <name type="scientific">Caenorhabditis remanei</name>
    <name type="common">Caenorhabditis vulgaris</name>
    <dbReference type="NCBI Taxonomy" id="31234"/>
    <lineage>
        <taxon>Eukaryota</taxon>
        <taxon>Metazoa</taxon>
        <taxon>Ecdysozoa</taxon>
        <taxon>Nematoda</taxon>
        <taxon>Chromadorea</taxon>
        <taxon>Rhabditida</taxon>
        <taxon>Rhabditina</taxon>
        <taxon>Rhabditomorpha</taxon>
        <taxon>Rhabditoidea</taxon>
        <taxon>Rhabditidae</taxon>
        <taxon>Peloderinae</taxon>
        <taxon>Caenorhabditis</taxon>
    </lineage>
</organism>